<dbReference type="Proteomes" id="UP000250043">
    <property type="component" value="Unassembled WGS sequence"/>
</dbReference>
<evidence type="ECO:0000313" key="2">
    <source>
        <dbReference type="EMBL" id="OCH93662.1"/>
    </source>
</evidence>
<feature type="region of interest" description="Disordered" evidence="1">
    <location>
        <begin position="104"/>
        <end position="133"/>
    </location>
</feature>
<evidence type="ECO:0000256" key="1">
    <source>
        <dbReference type="SAM" id="MobiDB-lite"/>
    </source>
</evidence>
<feature type="region of interest" description="Disordered" evidence="1">
    <location>
        <begin position="56"/>
        <end position="75"/>
    </location>
</feature>
<reference evidence="2 3" key="1">
    <citation type="submission" date="2016-07" db="EMBL/GenBank/DDBJ databases">
        <title>Draft genome of the white-rot fungus Obba rivulosa 3A-2.</title>
        <authorList>
            <consortium name="DOE Joint Genome Institute"/>
            <person name="Miettinen O."/>
            <person name="Riley R."/>
            <person name="Acob R."/>
            <person name="Barry K."/>
            <person name="Cullen D."/>
            <person name="De Vries R."/>
            <person name="Hainaut M."/>
            <person name="Hatakka A."/>
            <person name="Henrissat B."/>
            <person name="Hilden K."/>
            <person name="Kuo R."/>
            <person name="Labutti K."/>
            <person name="Lipzen A."/>
            <person name="Makela M.R."/>
            <person name="Sandor L."/>
            <person name="Spatafora J.W."/>
            <person name="Grigoriev I.V."/>
            <person name="Hibbett D.S."/>
        </authorList>
    </citation>
    <scope>NUCLEOTIDE SEQUENCE [LARGE SCALE GENOMIC DNA]</scope>
    <source>
        <strain evidence="2 3">3A-2</strain>
    </source>
</reference>
<protein>
    <submittedName>
        <fullName evidence="2">Uncharacterized protein</fullName>
    </submittedName>
</protein>
<keyword evidence="3" id="KW-1185">Reference proteome</keyword>
<accession>A0A8E2J301</accession>
<dbReference type="EMBL" id="KV722352">
    <property type="protein sequence ID" value="OCH93662.1"/>
    <property type="molecule type" value="Genomic_DNA"/>
</dbReference>
<sequence length="506" mass="55606">MRNADVVHATVIPVPIKKSCERIDSKRLSVGLWEWQLPRQMREVSPMKPTRSIAKNRIQPRGIHNRRPRPARPAPKDILYTIAEVSEGEEDAQTVADVRTLLESHVSSDKSRGSSDKNRGGSDKNHGGSGDEDGLYSNIVQCLLDQRPAPRVESDGHQLGPKGEKSIKPAWPRKLCGRIPLLASRILKSTASTAKKASTVSGTEKASMVPSAEKISKVTNAEKVHIDFEELLSQATELGLRYHPDGHSSPPQIVTSVADIRPGRCYHTAQAQKYYLTTGGEFIKVRDRSPLLQIPVVKSTTSNAKKASTASSVEKVHIDFEDLLSQATELSLQYHLDGHSSPPQIVTSVSDIRPGRCYHTAQAQKYYLTTGGEFIKVRDCSPLLRIPVVKSTASNAKKASTVSSVEKVHIDFEDLLSQATELSLRYHPKSRSNPPQIVSSTADIRPGRCYYTGSAQKYYLTTGGEFIKVRDRSPLLSIPQGQGAPSEPVYAGFFAYTLRSLLNAPV</sequence>
<gene>
    <name evidence="2" type="ORF">OBBRIDRAFT_277346</name>
</gene>
<proteinExistence type="predicted"/>
<feature type="compositionally biased region" description="Basic and acidic residues" evidence="1">
    <location>
        <begin position="104"/>
        <end position="126"/>
    </location>
</feature>
<organism evidence="2 3">
    <name type="scientific">Obba rivulosa</name>
    <dbReference type="NCBI Taxonomy" id="1052685"/>
    <lineage>
        <taxon>Eukaryota</taxon>
        <taxon>Fungi</taxon>
        <taxon>Dikarya</taxon>
        <taxon>Basidiomycota</taxon>
        <taxon>Agaricomycotina</taxon>
        <taxon>Agaricomycetes</taxon>
        <taxon>Polyporales</taxon>
        <taxon>Gelatoporiaceae</taxon>
        <taxon>Obba</taxon>
    </lineage>
</organism>
<dbReference type="AlphaFoldDB" id="A0A8E2J301"/>
<evidence type="ECO:0000313" key="3">
    <source>
        <dbReference type="Proteomes" id="UP000250043"/>
    </source>
</evidence>
<name>A0A8E2J301_9APHY</name>